<name>A0A9N9GJP7_9GLOM</name>
<keyword evidence="3" id="KW-1185">Reference proteome</keyword>
<keyword evidence="1" id="KW-0732">Signal</keyword>
<feature type="signal peptide" evidence="1">
    <location>
        <begin position="1"/>
        <end position="20"/>
    </location>
</feature>
<reference evidence="2" key="1">
    <citation type="submission" date="2021-06" db="EMBL/GenBank/DDBJ databases">
        <authorList>
            <person name="Kallberg Y."/>
            <person name="Tangrot J."/>
            <person name="Rosling A."/>
        </authorList>
    </citation>
    <scope>NUCLEOTIDE SEQUENCE</scope>
    <source>
        <strain evidence="2">CL551</strain>
    </source>
</reference>
<evidence type="ECO:0000313" key="2">
    <source>
        <dbReference type="EMBL" id="CAG8606907.1"/>
    </source>
</evidence>
<dbReference type="EMBL" id="CAJVPV010006567">
    <property type="protein sequence ID" value="CAG8606907.1"/>
    <property type="molecule type" value="Genomic_DNA"/>
</dbReference>
<dbReference type="Proteomes" id="UP000789342">
    <property type="component" value="Unassembled WGS sequence"/>
</dbReference>
<evidence type="ECO:0000313" key="3">
    <source>
        <dbReference type="Proteomes" id="UP000789342"/>
    </source>
</evidence>
<feature type="chain" id="PRO_5040188861" evidence="1">
    <location>
        <begin position="21"/>
        <end position="150"/>
    </location>
</feature>
<accession>A0A9N9GJP7</accession>
<protein>
    <submittedName>
        <fullName evidence="2">10504_t:CDS:1</fullName>
    </submittedName>
</protein>
<gene>
    <name evidence="2" type="ORF">AMORRO_LOCUS8040</name>
</gene>
<evidence type="ECO:0000256" key="1">
    <source>
        <dbReference type="SAM" id="SignalP"/>
    </source>
</evidence>
<dbReference type="AlphaFoldDB" id="A0A9N9GJP7"/>
<comment type="caution">
    <text evidence="2">The sequence shown here is derived from an EMBL/GenBank/DDBJ whole genome shotgun (WGS) entry which is preliminary data.</text>
</comment>
<organism evidence="2 3">
    <name type="scientific">Acaulospora morrowiae</name>
    <dbReference type="NCBI Taxonomy" id="94023"/>
    <lineage>
        <taxon>Eukaryota</taxon>
        <taxon>Fungi</taxon>
        <taxon>Fungi incertae sedis</taxon>
        <taxon>Mucoromycota</taxon>
        <taxon>Glomeromycotina</taxon>
        <taxon>Glomeromycetes</taxon>
        <taxon>Diversisporales</taxon>
        <taxon>Acaulosporaceae</taxon>
        <taxon>Acaulospora</taxon>
    </lineage>
</organism>
<sequence>MKITVTLLILIFFLFGIVLAESDKQPNVTQEQICKGLRVVYPARPGITYSINQSHTIKIRRDPIFSNIQYIRWIQLWGTDITTGRHFFVKTLWEGRQNVAPGSDVRIRVRLNISKNFVTKNHQFYYRIYSKTTEGFAECYIKSGTFYIQS</sequence>
<proteinExistence type="predicted"/>